<dbReference type="EMBL" id="BKCJ010369400">
    <property type="protein sequence ID" value="GFA10362.1"/>
    <property type="molecule type" value="Genomic_DNA"/>
</dbReference>
<comment type="caution">
    <text evidence="1">The sequence shown here is derived from an EMBL/GenBank/DDBJ whole genome shotgun (WGS) entry which is preliminary data.</text>
</comment>
<gene>
    <name evidence="1" type="ORF">Tci_582334</name>
</gene>
<organism evidence="1">
    <name type="scientific">Tanacetum cinerariifolium</name>
    <name type="common">Dalmatian daisy</name>
    <name type="synonym">Chrysanthemum cinerariifolium</name>
    <dbReference type="NCBI Taxonomy" id="118510"/>
    <lineage>
        <taxon>Eukaryota</taxon>
        <taxon>Viridiplantae</taxon>
        <taxon>Streptophyta</taxon>
        <taxon>Embryophyta</taxon>
        <taxon>Tracheophyta</taxon>
        <taxon>Spermatophyta</taxon>
        <taxon>Magnoliopsida</taxon>
        <taxon>eudicotyledons</taxon>
        <taxon>Gunneridae</taxon>
        <taxon>Pentapetalae</taxon>
        <taxon>asterids</taxon>
        <taxon>campanulids</taxon>
        <taxon>Asterales</taxon>
        <taxon>Asteraceae</taxon>
        <taxon>Asteroideae</taxon>
        <taxon>Anthemideae</taxon>
        <taxon>Anthemidinae</taxon>
        <taxon>Tanacetum</taxon>
    </lineage>
</organism>
<accession>A0A699J421</accession>
<protein>
    <submittedName>
        <fullName evidence="1">Uncharacterized protein</fullName>
    </submittedName>
</protein>
<dbReference type="AlphaFoldDB" id="A0A699J421"/>
<reference evidence="1" key="1">
    <citation type="journal article" date="2019" name="Sci. Rep.">
        <title>Draft genome of Tanacetum cinerariifolium, the natural source of mosquito coil.</title>
        <authorList>
            <person name="Yamashiro T."/>
            <person name="Shiraishi A."/>
            <person name="Satake H."/>
            <person name="Nakayama K."/>
        </authorList>
    </citation>
    <scope>NUCLEOTIDE SEQUENCE</scope>
</reference>
<proteinExistence type="predicted"/>
<evidence type="ECO:0000313" key="1">
    <source>
        <dbReference type="EMBL" id="GFA10362.1"/>
    </source>
</evidence>
<name>A0A699J421_TANCI</name>
<sequence length="103" mass="12197">MREVDIKTLTMEQYLDLDHGDTRRRVKKPEIECNVDFEIKGQLLRELRNNTFSRNENEDAYEHVGRIMEIASLFNTLAVSRDAIMHRYAISSLLDTTYRMSEQ</sequence>